<dbReference type="GO" id="GO:0030600">
    <property type="term" value="F:feruloyl esterase activity"/>
    <property type="evidence" value="ECO:0007669"/>
    <property type="project" value="UniProtKB-ARBA"/>
</dbReference>
<evidence type="ECO:0000256" key="4">
    <source>
        <dbReference type="ARBA" id="ARBA00022729"/>
    </source>
</evidence>
<feature type="signal peptide" evidence="8">
    <location>
        <begin position="1"/>
        <end position="21"/>
    </location>
</feature>
<keyword evidence="7" id="KW-1015">Disulfide bond</keyword>
<evidence type="ECO:0000256" key="6">
    <source>
        <dbReference type="ARBA" id="ARBA00022837"/>
    </source>
</evidence>
<keyword evidence="4 8" id="KW-0732">Signal</keyword>
<keyword evidence="5 8" id="KW-0378">Hydrolase</keyword>
<evidence type="ECO:0000256" key="8">
    <source>
        <dbReference type="RuleBase" id="RU361238"/>
    </source>
</evidence>
<dbReference type="Pfam" id="PF07519">
    <property type="entry name" value="Tannase"/>
    <property type="match status" value="1"/>
</dbReference>
<dbReference type="InterPro" id="IPR011118">
    <property type="entry name" value="Tannase/feruloyl_esterase"/>
</dbReference>
<dbReference type="SUPFAM" id="SSF53474">
    <property type="entry name" value="alpha/beta-Hydrolases"/>
    <property type="match status" value="1"/>
</dbReference>
<comment type="caution">
    <text evidence="9">The sequence shown here is derived from an EMBL/GenBank/DDBJ whole genome shotgun (WGS) entry which is preliminary data.</text>
</comment>
<reference evidence="9 10" key="1">
    <citation type="journal article" date="2019" name="Sci. Rep.">
        <title>A multi-omics analysis of the grapevine pathogen Lasiodiplodia theobromae reveals that temperature affects the expression of virulence- and pathogenicity-related genes.</title>
        <authorList>
            <person name="Felix C."/>
            <person name="Meneses R."/>
            <person name="Goncalves M.F.M."/>
            <person name="Tilleman L."/>
            <person name="Duarte A.S."/>
            <person name="Jorrin-Novo J.V."/>
            <person name="Van de Peer Y."/>
            <person name="Deforce D."/>
            <person name="Van Nieuwerburgh F."/>
            <person name="Esteves A.C."/>
            <person name="Alves A."/>
        </authorList>
    </citation>
    <scope>NUCLEOTIDE SEQUENCE [LARGE SCALE GENOMIC DNA]</scope>
    <source>
        <strain evidence="9 10">LA-SOL3</strain>
    </source>
</reference>
<organism evidence="9 10">
    <name type="scientific">Lasiodiplodia theobromae</name>
    <dbReference type="NCBI Taxonomy" id="45133"/>
    <lineage>
        <taxon>Eukaryota</taxon>
        <taxon>Fungi</taxon>
        <taxon>Dikarya</taxon>
        <taxon>Ascomycota</taxon>
        <taxon>Pezizomycotina</taxon>
        <taxon>Dothideomycetes</taxon>
        <taxon>Dothideomycetes incertae sedis</taxon>
        <taxon>Botryosphaeriales</taxon>
        <taxon>Botryosphaeriaceae</taxon>
        <taxon>Lasiodiplodia</taxon>
    </lineage>
</organism>
<proteinExistence type="inferred from homology"/>
<name>A0A5N5DNK0_9PEZI</name>
<gene>
    <name evidence="9" type="ORF">DBV05_g2284</name>
</gene>
<evidence type="ECO:0000256" key="5">
    <source>
        <dbReference type="ARBA" id="ARBA00022801"/>
    </source>
</evidence>
<dbReference type="InterPro" id="IPR029058">
    <property type="entry name" value="AB_hydrolase_fold"/>
</dbReference>
<keyword evidence="2" id="KW-0719">Serine esterase</keyword>
<evidence type="ECO:0000313" key="9">
    <source>
        <dbReference type="EMBL" id="KAB2579190.1"/>
    </source>
</evidence>
<keyword evidence="6" id="KW-0106">Calcium</keyword>
<dbReference type="Proteomes" id="UP000325902">
    <property type="component" value="Unassembled WGS sequence"/>
</dbReference>
<dbReference type="OrthoDB" id="3039123at2759"/>
<dbReference type="PANTHER" id="PTHR33938:SF8">
    <property type="entry name" value="CARBOXYLIC ESTER HYDROLASE"/>
    <property type="match status" value="1"/>
</dbReference>
<dbReference type="GO" id="GO:0046872">
    <property type="term" value="F:metal ion binding"/>
    <property type="evidence" value="ECO:0007669"/>
    <property type="project" value="UniProtKB-KW"/>
</dbReference>
<dbReference type="EMBL" id="VCHE01000008">
    <property type="protein sequence ID" value="KAB2579190.1"/>
    <property type="molecule type" value="Genomic_DNA"/>
</dbReference>
<feature type="chain" id="PRO_5025097983" description="Carboxylic ester hydrolase" evidence="8">
    <location>
        <begin position="22"/>
        <end position="513"/>
    </location>
</feature>
<dbReference type="PANTHER" id="PTHR33938">
    <property type="entry name" value="FERULOYL ESTERASE B-RELATED"/>
    <property type="match status" value="1"/>
</dbReference>
<protein>
    <recommendedName>
        <fullName evidence="8">Carboxylic ester hydrolase</fullName>
        <ecNumber evidence="8">3.1.1.-</ecNumber>
    </recommendedName>
</protein>
<dbReference type="AlphaFoldDB" id="A0A5N5DNK0"/>
<dbReference type="Gene3D" id="3.40.50.1820">
    <property type="entry name" value="alpha/beta hydrolase"/>
    <property type="match status" value="1"/>
</dbReference>
<evidence type="ECO:0000256" key="1">
    <source>
        <dbReference type="ARBA" id="ARBA00006249"/>
    </source>
</evidence>
<evidence type="ECO:0000256" key="2">
    <source>
        <dbReference type="ARBA" id="ARBA00022487"/>
    </source>
</evidence>
<sequence length="513" mass="54984">MRYPTGLAALNLSILFSAAAGAATTCSPDAIPTPELLGGQVLSITATSVKNFGGSTSFCNVTVLYTHPGQNDKVNVYVYLPSAEDWNERFMGYGGGGYRMRSNDSLITSEVAKGYAVASTDGGHDWTVNSAESWALVSPGNINAYLFNNFAAVSLEDATIIGKAVTASFYGQTPRYSYWNGCSTGGRQGLMIAQRFPNLYDGILAKAPAINWANFVAAEYWPQFVMNQLDVYPTQCELNAITAAAIEACDGLDGVEDGIIADPLACNFDPFTIVGREYTCDNSSSVVSEAAATIAQKTWEGARTSNGNFSWYGLSPDAPLSGLANTSCTGSDCTGAPFYIAEEWINFWVKRGDPTFDITNMSHTEYDAILHRSVNQYKSIISTDDPDLSEFKGAGGKMITWHGLADPVIAPEGTTDYYDNVLELDPAAADFYRYFRAPGVGHCSGGTGPVPTEALDSLVSWVEQGVAPDTLPASVQTGNATRKLNLCAYPLVPAYKGGDIMEDSSYECKETFT</sequence>
<dbReference type="EC" id="3.1.1.-" evidence="8"/>
<keyword evidence="10" id="KW-1185">Reference proteome</keyword>
<comment type="similarity">
    <text evidence="1 8">Belongs to the tannase family.</text>
</comment>
<evidence type="ECO:0000256" key="7">
    <source>
        <dbReference type="ARBA" id="ARBA00023157"/>
    </source>
</evidence>
<accession>A0A5N5DNK0</accession>
<keyword evidence="3" id="KW-0479">Metal-binding</keyword>
<evidence type="ECO:0000256" key="3">
    <source>
        <dbReference type="ARBA" id="ARBA00022723"/>
    </source>
</evidence>
<evidence type="ECO:0000313" key="10">
    <source>
        <dbReference type="Proteomes" id="UP000325902"/>
    </source>
</evidence>